<sequence>MPIDFDKPETLYARIREAFADYDQSLEGKAAASEITNRLYDLLRVVAKECGMDPLYEVFAWRPGQGGDRGANCWGVSWEAGPYQWAIGASFVLMDLTGRLVEPHYSFDLCFYEVE</sequence>
<organism evidence="1 2">
    <name type="scientific">Sphingobium phage Lacusarx</name>
    <dbReference type="NCBI Taxonomy" id="1980139"/>
    <lineage>
        <taxon>Viruses</taxon>
        <taxon>Duplodnaviria</taxon>
        <taxon>Heunggongvirae</taxon>
        <taxon>Uroviricota</taxon>
        <taxon>Caudoviricetes</taxon>
        <taxon>Lacusarxvirus</taxon>
        <taxon>Lacusarxvirus lacusarx</taxon>
    </lineage>
</organism>
<evidence type="ECO:0000313" key="1">
    <source>
        <dbReference type="EMBL" id="ARK07578.1"/>
    </source>
</evidence>
<reference evidence="1 2" key="1">
    <citation type="submission" date="2017-02" db="EMBL/GenBank/DDBJ databases">
        <title>The first characterized phage against a member of the ecologically important #sphingomonads reveals high dissimilarity against all other known phages.</title>
        <authorList>
            <person name="Nielsen T.K."/>
            <person name="Carstens A.B."/>
            <person name="Kot W."/>
            <person name="Lametsch R."/>
            <person name="Neve H."/>
            <person name="Hansen L.H."/>
        </authorList>
    </citation>
    <scope>NUCLEOTIDE SEQUENCE [LARGE SCALE GENOMIC DNA]</scope>
</reference>
<keyword evidence="2" id="KW-1185">Reference proteome</keyword>
<protein>
    <submittedName>
        <fullName evidence="1">Uncharacterized protein</fullName>
    </submittedName>
</protein>
<dbReference type="EMBL" id="KY629563">
    <property type="protein sequence ID" value="ARK07578.1"/>
    <property type="molecule type" value="Genomic_DNA"/>
</dbReference>
<name>A0A1W6DXD7_9CAUD</name>
<dbReference type="Proteomes" id="UP000223906">
    <property type="component" value="Segment"/>
</dbReference>
<evidence type="ECO:0000313" key="2">
    <source>
        <dbReference type="Proteomes" id="UP000223906"/>
    </source>
</evidence>
<gene>
    <name evidence="1" type="ORF">LAV_00203</name>
</gene>
<proteinExistence type="predicted"/>
<accession>A0A1W6DXD7</accession>